<keyword evidence="2" id="KW-1185">Reference proteome</keyword>
<protein>
    <submittedName>
        <fullName evidence="1">Uncharacterized protein</fullName>
    </submittedName>
</protein>
<dbReference type="InParanoid" id="C5LG89"/>
<reference evidence="1 2" key="1">
    <citation type="submission" date="2008-07" db="EMBL/GenBank/DDBJ databases">
        <authorList>
            <person name="El-Sayed N."/>
            <person name="Caler E."/>
            <person name="Inman J."/>
            <person name="Amedeo P."/>
            <person name="Hass B."/>
            <person name="Wortman J."/>
        </authorList>
    </citation>
    <scope>NUCLEOTIDE SEQUENCE [LARGE SCALE GENOMIC DNA]</scope>
    <source>
        <strain evidence="2">ATCC 50983 / TXsc</strain>
    </source>
</reference>
<dbReference type="GeneID" id="9045853"/>
<dbReference type="EMBL" id="GG681729">
    <property type="protein sequence ID" value="EER04254.1"/>
    <property type="molecule type" value="Genomic_DNA"/>
</dbReference>
<evidence type="ECO:0000313" key="2">
    <source>
        <dbReference type="Proteomes" id="UP000007800"/>
    </source>
</evidence>
<dbReference type="AlphaFoldDB" id="C5LG89"/>
<dbReference type="Proteomes" id="UP000007800">
    <property type="component" value="Unassembled WGS sequence"/>
</dbReference>
<proteinExistence type="predicted"/>
<accession>C5LG89</accession>
<gene>
    <name evidence="1" type="ORF">Pmar_PMAR012049</name>
</gene>
<organism evidence="2">
    <name type="scientific">Perkinsus marinus (strain ATCC 50983 / TXsc)</name>
    <dbReference type="NCBI Taxonomy" id="423536"/>
    <lineage>
        <taxon>Eukaryota</taxon>
        <taxon>Sar</taxon>
        <taxon>Alveolata</taxon>
        <taxon>Perkinsozoa</taxon>
        <taxon>Perkinsea</taxon>
        <taxon>Perkinsida</taxon>
        <taxon>Perkinsidae</taxon>
        <taxon>Perkinsus</taxon>
    </lineage>
</organism>
<dbReference type="RefSeq" id="XP_002772438.1">
    <property type="nucleotide sequence ID" value="XM_002772392.1"/>
</dbReference>
<evidence type="ECO:0000313" key="1">
    <source>
        <dbReference type="EMBL" id="EER04254.1"/>
    </source>
</evidence>
<name>C5LG89_PERM5</name>
<sequence length="92" mass="9967">MTSPINELRPGSERDILTSMGAVPRSSLTTQVRLMETAIYENSTASYVPHVSTLGESIKNVLCDNDDSKADIPTVGSDEDLCALWTIICLAH</sequence>